<keyword evidence="2" id="KW-1185">Reference proteome</keyword>
<name>A0ACA9UIZ7_BIOOC</name>
<gene>
    <name evidence="1" type="ORF">CRV2_00017458</name>
</gene>
<accession>A0ACA9UIZ7</accession>
<evidence type="ECO:0000313" key="2">
    <source>
        <dbReference type="Proteomes" id="UP000836387"/>
    </source>
</evidence>
<dbReference type="EMBL" id="CADEHS020000521">
    <property type="protein sequence ID" value="CAG9953256.1"/>
    <property type="molecule type" value="Genomic_DNA"/>
</dbReference>
<reference evidence="1" key="1">
    <citation type="submission" date="2020-04" db="EMBL/GenBank/DDBJ databases">
        <authorList>
            <person name="Broberg M."/>
        </authorList>
    </citation>
    <scope>NUCLEOTIDE SEQUENCE</scope>
</reference>
<comment type="caution">
    <text evidence="1">The sequence shown here is derived from an EMBL/GenBank/DDBJ whole genome shotgun (WGS) entry which is preliminary data.</text>
</comment>
<proteinExistence type="predicted"/>
<evidence type="ECO:0000313" key="1">
    <source>
        <dbReference type="EMBL" id="CAG9953256.1"/>
    </source>
</evidence>
<sequence length="282" mass="31460">MTFSIAVLNIDSFGNLNGYIHSYMSINIIHQVVNWEPSWGKIERFAASDIGDALKVVQLLQQNPNVMMDRFGKRHKANFVLTLPSRRGIFSSEKRLDAGKISATRRAGRRCGGRGSQLVVLYQVCDGLFENAHDGFENALGALMEIVVQEIAIRAGGQLELLGPVEPYAMAPLLEPLVLRRDARLEGLLIVVIQAPFMADRPQDILAPVVDRDKRDEWLVGIRGLAGSHLMDVCFAEQTEASSLCRRDLVAFRVVNGFFRGIFGGRSRYKRCISSNSLSWVR</sequence>
<organism evidence="1 2">
    <name type="scientific">Clonostachys rosea f. rosea IK726</name>
    <dbReference type="NCBI Taxonomy" id="1349383"/>
    <lineage>
        <taxon>Eukaryota</taxon>
        <taxon>Fungi</taxon>
        <taxon>Dikarya</taxon>
        <taxon>Ascomycota</taxon>
        <taxon>Pezizomycotina</taxon>
        <taxon>Sordariomycetes</taxon>
        <taxon>Hypocreomycetidae</taxon>
        <taxon>Hypocreales</taxon>
        <taxon>Bionectriaceae</taxon>
        <taxon>Clonostachys</taxon>
    </lineage>
</organism>
<protein>
    <submittedName>
        <fullName evidence="1">Uncharacterized protein</fullName>
    </submittedName>
</protein>
<dbReference type="Proteomes" id="UP000836387">
    <property type="component" value="Unassembled WGS sequence"/>
</dbReference>
<reference evidence="1" key="2">
    <citation type="submission" date="2021-10" db="EMBL/GenBank/DDBJ databases">
        <authorList>
            <person name="Piombo E."/>
        </authorList>
    </citation>
    <scope>NUCLEOTIDE SEQUENCE</scope>
</reference>